<name>A0AAJ7U9S0_PETMA</name>
<keyword evidence="3" id="KW-0325">Glycoprotein</keyword>
<dbReference type="Gene3D" id="2.10.25.10">
    <property type="entry name" value="Laminin"/>
    <property type="match status" value="1"/>
</dbReference>
<dbReference type="AlphaFoldDB" id="A0AAJ7U9S0"/>
<feature type="domain" description="ZP" evidence="5">
    <location>
        <begin position="243"/>
        <end position="492"/>
    </location>
</feature>
<dbReference type="InterPro" id="IPR042235">
    <property type="entry name" value="ZP-C_dom"/>
</dbReference>
<dbReference type="InterPro" id="IPR036084">
    <property type="entry name" value="Ser_inhib-like_sf"/>
</dbReference>
<dbReference type="SMART" id="SM00832">
    <property type="entry name" value="C8"/>
    <property type="match status" value="1"/>
</dbReference>
<evidence type="ECO:0000256" key="2">
    <source>
        <dbReference type="ARBA" id="ARBA00023157"/>
    </source>
</evidence>
<organism evidence="6 7">
    <name type="scientific">Petromyzon marinus</name>
    <name type="common">Sea lamprey</name>
    <dbReference type="NCBI Taxonomy" id="7757"/>
    <lineage>
        <taxon>Eukaryota</taxon>
        <taxon>Metazoa</taxon>
        <taxon>Chordata</taxon>
        <taxon>Craniata</taxon>
        <taxon>Vertebrata</taxon>
        <taxon>Cyclostomata</taxon>
        <taxon>Hyperoartia</taxon>
        <taxon>Petromyzontiformes</taxon>
        <taxon>Petromyzontidae</taxon>
        <taxon>Petromyzon</taxon>
    </lineage>
</organism>
<keyword evidence="4" id="KW-0472">Membrane</keyword>
<feature type="transmembrane region" description="Helical" evidence="4">
    <location>
        <begin position="537"/>
        <end position="556"/>
    </location>
</feature>
<evidence type="ECO:0000313" key="7">
    <source>
        <dbReference type="RefSeq" id="XP_032832375.1"/>
    </source>
</evidence>
<dbReference type="CDD" id="cd19941">
    <property type="entry name" value="TIL"/>
    <property type="match status" value="1"/>
</dbReference>
<proteinExistence type="predicted"/>
<evidence type="ECO:0000259" key="5">
    <source>
        <dbReference type="PROSITE" id="PS51034"/>
    </source>
</evidence>
<dbReference type="Pfam" id="PF01826">
    <property type="entry name" value="TIL"/>
    <property type="match status" value="1"/>
</dbReference>
<keyword evidence="2" id="KW-1015">Disulfide bond</keyword>
<evidence type="ECO:0000256" key="1">
    <source>
        <dbReference type="ARBA" id="ARBA00022729"/>
    </source>
</evidence>
<dbReference type="KEGG" id="pmrn:116955416"/>
<dbReference type="InterPro" id="IPR025615">
    <property type="entry name" value="TILa_dom"/>
</dbReference>
<dbReference type="SMART" id="SM00241">
    <property type="entry name" value="ZP"/>
    <property type="match status" value="1"/>
</dbReference>
<sequence length="576" mass="62568">MVYLGPLCSPFRSAHFLPPTPTKTSPSFSLYNDCSCGPGNSHAVMPGDAEKASAEALCDYLRSGQSPFAPCFATVPPRPHFANCVFDLAAVTDTALRCSHLQGYFATCLARGVLFAEWRAAANCTLTCPARSAYTACAPPCPPSCGVPAAACPRGRVCAEGCVCDAGFFLQGGTCVAAADCGCTHGGVYRDVGKSWYSHDCSRRYRCRSQGVVVEEAGGCHGGEACFLKEGRLGCHPAEVALSCEGERMSARIPRVLVLNYTASDTQLNDPTPPGCSLMDDGDFITFDIGVADCGAVCQEVDKSIIFSQTVMLKANNRSQVITRNFHDIQVLIKCVYDKRKGLAVSFTPDTNSIFIREEGLGEFVFTIDIFTTDAFALAYRRNDFPVHYNESQEIYLQLAVNSTLSIALFAENCYATPSGDPRDPIRYDLLKDGCPIDPTWRSYRKFLKKNQFSFTVFNFIGNFHQVFVHCDVIVCKVDEPNTRCQQGCLRTGGGSARRRRSALEDAVQSEVHTVSRGPLVYGESAKRSPGVNLTQLLTPLALVFAALFVGGSLIYHRRQQGHSGGYSRLPLEVSG</sequence>
<evidence type="ECO:0000313" key="6">
    <source>
        <dbReference type="Proteomes" id="UP001318040"/>
    </source>
</evidence>
<keyword evidence="4" id="KW-1133">Transmembrane helix</keyword>
<protein>
    <submittedName>
        <fullName evidence="7">Alpha-tectorin-like</fullName>
    </submittedName>
</protein>
<dbReference type="FunFam" id="2.10.25.10:FF:000055">
    <property type="entry name" value="alpha-tectorin isoform X1"/>
    <property type="match status" value="1"/>
</dbReference>
<accession>A0AAJ7U9S0</accession>
<dbReference type="InterPro" id="IPR001507">
    <property type="entry name" value="ZP_dom"/>
</dbReference>
<dbReference type="PANTHER" id="PTHR14002">
    <property type="entry name" value="ENDOGLIN/TGF-BETA RECEPTOR TYPE III"/>
    <property type="match status" value="1"/>
</dbReference>
<dbReference type="InterPro" id="IPR002919">
    <property type="entry name" value="TIL_dom"/>
</dbReference>
<dbReference type="RefSeq" id="XP_032832375.1">
    <property type="nucleotide sequence ID" value="XM_032976484.1"/>
</dbReference>
<evidence type="ECO:0000256" key="4">
    <source>
        <dbReference type="SAM" id="Phobius"/>
    </source>
</evidence>
<dbReference type="PANTHER" id="PTHR14002:SF43">
    <property type="entry name" value="DELTA-LIKE PROTEIN"/>
    <property type="match status" value="1"/>
</dbReference>
<dbReference type="InterPro" id="IPR014853">
    <property type="entry name" value="VWF/SSPO/ZAN-like_Cys-rich_dom"/>
</dbReference>
<dbReference type="Pfam" id="PF00100">
    <property type="entry name" value="Zona_pellucida"/>
    <property type="match status" value="1"/>
</dbReference>
<keyword evidence="1" id="KW-0732">Signal</keyword>
<dbReference type="Gene3D" id="2.60.40.3210">
    <property type="entry name" value="Zona pellucida, ZP-N domain"/>
    <property type="match status" value="1"/>
</dbReference>
<dbReference type="Gene3D" id="2.60.40.4100">
    <property type="entry name" value="Zona pellucida, ZP-C domain"/>
    <property type="match status" value="1"/>
</dbReference>
<dbReference type="PROSITE" id="PS51034">
    <property type="entry name" value="ZP_2"/>
    <property type="match status" value="1"/>
</dbReference>
<dbReference type="SUPFAM" id="SSF57567">
    <property type="entry name" value="Serine protease inhibitors"/>
    <property type="match status" value="1"/>
</dbReference>
<dbReference type="InterPro" id="IPR055355">
    <property type="entry name" value="ZP-C"/>
</dbReference>
<dbReference type="Pfam" id="PF12714">
    <property type="entry name" value="TILa"/>
    <property type="match status" value="1"/>
</dbReference>
<reference evidence="7" key="1">
    <citation type="submission" date="2025-08" db="UniProtKB">
        <authorList>
            <consortium name="RefSeq"/>
        </authorList>
    </citation>
    <scope>IDENTIFICATION</scope>
    <source>
        <tissue evidence="7">Sperm</tissue>
    </source>
</reference>
<keyword evidence="6" id="KW-1185">Reference proteome</keyword>
<keyword evidence="4" id="KW-0812">Transmembrane</keyword>
<dbReference type="Proteomes" id="UP001318040">
    <property type="component" value="Chromosome 59"/>
</dbReference>
<evidence type="ECO:0000256" key="3">
    <source>
        <dbReference type="ARBA" id="ARBA00023180"/>
    </source>
</evidence>
<dbReference type="Pfam" id="PF08742">
    <property type="entry name" value="C8"/>
    <property type="match status" value="1"/>
</dbReference>
<gene>
    <name evidence="7" type="primary">LOC116955416</name>
</gene>